<reference evidence="2 3" key="1">
    <citation type="submission" date="2018-06" db="EMBL/GenBank/DDBJ databases">
        <authorList>
            <consortium name="Pathogen Informatics"/>
            <person name="Doyle S."/>
        </authorList>
    </citation>
    <scope>NUCLEOTIDE SEQUENCE [LARGE SCALE GENOMIC DNA]</scope>
    <source>
        <strain evidence="2 3">NCTC13443</strain>
    </source>
</reference>
<evidence type="ECO:0000313" key="2">
    <source>
        <dbReference type="EMBL" id="STS99758.1"/>
    </source>
</evidence>
<name>A0A377USC7_KLEPN</name>
<organism evidence="2 3">
    <name type="scientific">Klebsiella pneumoniae</name>
    <dbReference type="NCBI Taxonomy" id="573"/>
    <lineage>
        <taxon>Bacteria</taxon>
        <taxon>Pseudomonadati</taxon>
        <taxon>Pseudomonadota</taxon>
        <taxon>Gammaproteobacteria</taxon>
        <taxon>Enterobacterales</taxon>
        <taxon>Enterobacteriaceae</taxon>
        <taxon>Klebsiella/Raoultella group</taxon>
        <taxon>Klebsiella</taxon>
        <taxon>Klebsiella pneumoniae complex</taxon>
    </lineage>
</organism>
<dbReference type="AlphaFoldDB" id="A0A377USC7"/>
<gene>
    <name evidence="2" type="ORF">NCTC13443_00001</name>
</gene>
<dbReference type="Pfam" id="PF12008">
    <property type="entry name" value="EcoR124_C"/>
    <property type="match status" value="1"/>
</dbReference>
<dbReference type="EMBL" id="UGKT01000001">
    <property type="protein sequence ID" value="STS99758.1"/>
    <property type="molecule type" value="Genomic_DNA"/>
</dbReference>
<evidence type="ECO:0000313" key="3">
    <source>
        <dbReference type="Proteomes" id="UP000255518"/>
    </source>
</evidence>
<sequence length="171" mass="19769">MYLEAAKRLKEQQDRDQTPPEVQQLDFEFVLFASSVIDYDYIMGLIAKLTQQKPGKLTMNREQLIGLIQSDAKFIDEREDIAEYIRGLPVNVALDEKQIRSGFERFKAEKKARELATMAEKHGLDVVALQAFVDDILRRHIFDGERLSELMAPLELGWKARTQKELALMKI</sequence>
<feature type="domain" description="Type I restriction enzyme R protein C-terminal" evidence="1">
    <location>
        <begin position="1"/>
        <end position="170"/>
    </location>
</feature>
<evidence type="ECO:0000259" key="1">
    <source>
        <dbReference type="Pfam" id="PF12008"/>
    </source>
</evidence>
<accession>A0A377USC7</accession>
<dbReference type="Proteomes" id="UP000255518">
    <property type="component" value="Unassembled WGS sequence"/>
</dbReference>
<dbReference type="InterPro" id="IPR022625">
    <property type="entry name" value="TypeI_RM_Rsu_C"/>
</dbReference>
<proteinExistence type="predicted"/>
<protein>
    <submittedName>
        <fullName evidence="2">Type I restriction and modification enzyme -subunit R C terminal</fullName>
    </submittedName>
</protein>